<sequence length="1066" mass="121041">MPRIIPEWKDLQTKIAKKLQAVQSLTTTKLEKYGLPISLNDKPDMLYRVNRHPNLLETLVFYSSNMDNYFVSFDWGKGTSVEKRKIKVWIQSHSDVNTIDQKEYPLETKARIKLVCYCTSHHVLITYCDDRYLRVFGNHCRDFNPQGSVRCPDSITCLAYNKDTGHLITGVVGSVIFWDINYGISIPLSISKVIKLNFGDLVNYIMFEPKASWMVVLCRGHMTIYNYEQNTKIKSLRNTSGASLTCSTLHWLQRYLYAGDEKGHLHIWSFDTTSPVFEFKAHHNTITSMVIRLSVHTLFTASMDHIVKEWSLSNLELLTSINLEDEVIHFQMINKNSFFCHTTHTFSVWSLNTFYKMFNATGSSVKKMCWVKCSSNTSRIIAFTEDGMIRFISPITGELLLLTWPYALLEKATDYVYDPDIDELFIAVGSGDILVLNTAMCPSPAKYILSTSENKEDKVLCLVSIRQKLWHNMVHLVFSGHLSGQIRLISPRNCSIGEHKIHNGSILAMCSQSMERLEGDSIASRLLCSFGTDSYITLQSIIVKKRRIQMKHLAKVLSNCPLSHIQLIPGLVCAITEKNKIRFWHINESLWVSGKMEQSFTESEEIQTSKIISFDFCPSLGLLLTGEENGTIRVWDTKGILQAEFGISQGFSSTCFANQRGDLLIGLNHNIYLLSSLQYLPEDLLQTLASKDEEEELIENSLPFLHSSLSSFDILLVPKYLYSAEKSKHYHAKRSISTIEGLTVQNATKASEYKITPDISSDLEFIAQKGIMKAEQYNEFPTERTKMTILHLKHAGLPNHTVSQGQLPPPPDWEVPLRKKSRIEAKSITKTTLCRKRPIAPDGYVPNSVIRALMWPGATPNDLMPGLFRFRVTKLPKAKISDKALPSMLEEDSFLSLDKHEEIGIQISETPHQPVLFEVHDLLHDIANSTWLGTKLSEINLYTVLKAILQHMSTAPLSAYILGTKALVQVFDAYTIPLDLKAEVAELLYKGTSDKQDLKRMEAWKTLVRLHLMDPKVLNNLTRGLMDSNAILRDQARSILASIFKVTTKRALTKLLKRNAVTLSMM</sequence>
<proteinExistence type="predicted"/>
<reference evidence="3" key="1">
    <citation type="journal article" date="2022" name="bioRxiv">
        <title>Sequencing and chromosome-scale assembly of the giantPleurodeles waltlgenome.</title>
        <authorList>
            <person name="Brown T."/>
            <person name="Elewa A."/>
            <person name="Iarovenko S."/>
            <person name="Subramanian E."/>
            <person name="Araus A.J."/>
            <person name="Petzold A."/>
            <person name="Susuki M."/>
            <person name="Suzuki K.-i.T."/>
            <person name="Hayashi T."/>
            <person name="Toyoda A."/>
            <person name="Oliveira C."/>
            <person name="Osipova E."/>
            <person name="Leigh N.D."/>
            <person name="Simon A."/>
            <person name="Yun M.H."/>
        </authorList>
    </citation>
    <scope>NUCLEOTIDE SEQUENCE</scope>
    <source>
        <strain evidence="3">20211129_DDA</strain>
        <tissue evidence="3">Liver</tissue>
    </source>
</reference>
<dbReference type="PROSITE" id="PS50082">
    <property type="entry name" value="WD_REPEATS_2"/>
    <property type="match status" value="2"/>
</dbReference>
<gene>
    <name evidence="3" type="ORF">NDU88_005710</name>
</gene>
<dbReference type="PANTHER" id="PTHR45532:SF4">
    <property type="entry name" value="WD REPEAT-CONTAINING PROTEIN 55 HOMOLOG"/>
    <property type="match status" value="1"/>
</dbReference>
<dbReference type="SUPFAM" id="SSF50978">
    <property type="entry name" value="WD40 repeat-like"/>
    <property type="match status" value="2"/>
</dbReference>
<evidence type="ECO:0000313" key="4">
    <source>
        <dbReference type="Proteomes" id="UP001066276"/>
    </source>
</evidence>
<evidence type="ECO:0000256" key="1">
    <source>
        <dbReference type="ARBA" id="ARBA00022737"/>
    </source>
</evidence>
<dbReference type="Pfam" id="PF00400">
    <property type="entry name" value="WD40"/>
    <property type="match status" value="1"/>
</dbReference>
<keyword evidence="2" id="KW-0853">WD repeat</keyword>
<keyword evidence="1" id="KW-0677">Repeat</keyword>
<dbReference type="SUPFAM" id="SSF48371">
    <property type="entry name" value="ARM repeat"/>
    <property type="match status" value="1"/>
</dbReference>
<organism evidence="3 4">
    <name type="scientific">Pleurodeles waltl</name>
    <name type="common">Iberian ribbed newt</name>
    <dbReference type="NCBI Taxonomy" id="8319"/>
    <lineage>
        <taxon>Eukaryota</taxon>
        <taxon>Metazoa</taxon>
        <taxon>Chordata</taxon>
        <taxon>Craniata</taxon>
        <taxon>Vertebrata</taxon>
        <taxon>Euteleostomi</taxon>
        <taxon>Amphibia</taxon>
        <taxon>Batrachia</taxon>
        <taxon>Caudata</taxon>
        <taxon>Salamandroidea</taxon>
        <taxon>Salamandridae</taxon>
        <taxon>Pleurodelinae</taxon>
        <taxon>Pleurodeles</taxon>
    </lineage>
</organism>
<dbReference type="InterPro" id="IPR036322">
    <property type="entry name" value="WD40_repeat_dom_sf"/>
</dbReference>
<dbReference type="Gene3D" id="1.25.10.10">
    <property type="entry name" value="Leucine-rich Repeat Variant"/>
    <property type="match status" value="1"/>
</dbReference>
<accession>A0AAV7N0Z3</accession>
<evidence type="ECO:0000313" key="3">
    <source>
        <dbReference type="EMBL" id="KAJ1108334.1"/>
    </source>
</evidence>
<keyword evidence="4" id="KW-1185">Reference proteome</keyword>
<dbReference type="InterPro" id="IPR016024">
    <property type="entry name" value="ARM-type_fold"/>
</dbReference>
<dbReference type="AlphaFoldDB" id="A0AAV7N0Z3"/>
<feature type="repeat" description="WD" evidence="2">
    <location>
        <begin position="604"/>
        <end position="636"/>
    </location>
</feature>
<protein>
    <submittedName>
        <fullName evidence="3">Uncharacterized protein</fullName>
    </submittedName>
</protein>
<dbReference type="InterPro" id="IPR001680">
    <property type="entry name" value="WD40_rpt"/>
</dbReference>
<dbReference type="PANTHER" id="PTHR45532">
    <property type="entry name" value="WD REPEAT-CONTAINING PROTEIN 97"/>
    <property type="match status" value="1"/>
</dbReference>
<dbReference type="InterPro" id="IPR015943">
    <property type="entry name" value="WD40/YVTN_repeat-like_dom_sf"/>
</dbReference>
<dbReference type="Proteomes" id="UP001066276">
    <property type="component" value="Chromosome 9"/>
</dbReference>
<comment type="caution">
    <text evidence="3">The sequence shown here is derived from an EMBL/GenBank/DDBJ whole genome shotgun (WGS) entry which is preliminary data.</text>
</comment>
<feature type="repeat" description="WD" evidence="2">
    <location>
        <begin position="279"/>
        <end position="320"/>
    </location>
</feature>
<dbReference type="InterPro" id="IPR011989">
    <property type="entry name" value="ARM-like"/>
</dbReference>
<dbReference type="SMART" id="SM00320">
    <property type="entry name" value="WD40"/>
    <property type="match status" value="6"/>
</dbReference>
<dbReference type="Gene3D" id="2.130.10.10">
    <property type="entry name" value="YVTN repeat-like/Quinoprotein amine dehydrogenase"/>
    <property type="match status" value="3"/>
</dbReference>
<dbReference type="EMBL" id="JANPWB010000013">
    <property type="protein sequence ID" value="KAJ1108334.1"/>
    <property type="molecule type" value="Genomic_DNA"/>
</dbReference>
<name>A0AAV7N0Z3_PLEWA</name>
<evidence type="ECO:0000256" key="2">
    <source>
        <dbReference type="PROSITE-ProRule" id="PRU00221"/>
    </source>
</evidence>